<dbReference type="InterPro" id="IPR003793">
    <property type="entry name" value="UPF0166"/>
</dbReference>
<evidence type="ECO:0000313" key="2">
    <source>
        <dbReference type="EMBL" id="SBW00396.1"/>
    </source>
</evidence>
<proteinExistence type="inferred from homology"/>
<dbReference type="Gene3D" id="3.30.70.120">
    <property type="match status" value="1"/>
</dbReference>
<gene>
    <name evidence="2" type="ORF">KL86APRO_11292</name>
</gene>
<dbReference type="InterPro" id="IPR011322">
    <property type="entry name" value="N-reg_PII-like_a/b"/>
</dbReference>
<dbReference type="SUPFAM" id="SSF54913">
    <property type="entry name" value="GlnB-like"/>
    <property type="match status" value="1"/>
</dbReference>
<dbReference type="EMBL" id="FLUO01000001">
    <property type="protein sequence ID" value="SBW00396.1"/>
    <property type="molecule type" value="Genomic_DNA"/>
</dbReference>
<sequence>MDGYLVTFFTQQSRAHDGTPLAGWILEQARALGVGGATILAGQEGFGHDGRVHSDSLFDMEDPPLQVVLALTPEECEQLLAAISAQGHRVFYVKSRVEFGFTRPE</sequence>
<dbReference type="AlphaFoldDB" id="A0A212JLU0"/>
<dbReference type="Pfam" id="PF02641">
    <property type="entry name" value="DUF190"/>
    <property type="match status" value="1"/>
</dbReference>
<dbReference type="InterPro" id="IPR015867">
    <property type="entry name" value="N-reg_PII/ATP_PRibTrfase_C"/>
</dbReference>
<protein>
    <submittedName>
        <fullName evidence="2">Uncharacterized protein</fullName>
    </submittedName>
</protein>
<accession>A0A212JLU0</accession>
<evidence type="ECO:0000256" key="1">
    <source>
        <dbReference type="ARBA" id="ARBA00010554"/>
    </source>
</evidence>
<name>A0A212JLU0_9PROT</name>
<comment type="similarity">
    <text evidence="1">Belongs to the UPF0166 family.</text>
</comment>
<reference evidence="2" key="1">
    <citation type="submission" date="2016-04" db="EMBL/GenBank/DDBJ databases">
        <authorList>
            <person name="Evans L.H."/>
            <person name="Alamgir A."/>
            <person name="Owens N."/>
            <person name="Weber N.D."/>
            <person name="Virtaneva K."/>
            <person name="Barbian K."/>
            <person name="Babar A."/>
            <person name="Rosenke K."/>
        </authorList>
    </citation>
    <scope>NUCLEOTIDE SEQUENCE</scope>
    <source>
        <strain evidence="2">86</strain>
    </source>
</reference>
<organism evidence="2">
    <name type="scientific">uncultured Alphaproteobacteria bacterium</name>
    <dbReference type="NCBI Taxonomy" id="91750"/>
    <lineage>
        <taxon>Bacteria</taxon>
        <taxon>Pseudomonadati</taxon>
        <taxon>Pseudomonadota</taxon>
        <taxon>Alphaproteobacteria</taxon>
        <taxon>environmental samples</taxon>
    </lineage>
</organism>